<organism evidence="7 8">
    <name type="scientific">Sphingobacterium oryzagri</name>
    <dbReference type="NCBI Taxonomy" id="3025669"/>
    <lineage>
        <taxon>Bacteria</taxon>
        <taxon>Pseudomonadati</taxon>
        <taxon>Bacteroidota</taxon>
        <taxon>Sphingobacteriia</taxon>
        <taxon>Sphingobacteriales</taxon>
        <taxon>Sphingobacteriaceae</taxon>
        <taxon>Sphingobacterium</taxon>
    </lineage>
</organism>
<evidence type="ECO:0000313" key="7">
    <source>
        <dbReference type="EMBL" id="WDF68775.1"/>
    </source>
</evidence>
<sequence>MEEALWTPEESYISDSGIFAYQAYLSKAYNLSFTSYQSLHDWSIAHPDIFWESILKYFDVSYSGSYTDVFSWDKNAGDFTDVKWFPGMRLSYAAQLFKNRPADGIAVYYQDEQNNDQSVTWSTLEKRVAALQQYLRAQGVQRGDRVVGVLSNNIAAIEIFLAVNTLGAVWSCCSPDFGDKSIVERFNLIAPKLLFIESEYQYNGKQFDKQETLQVIKKEVNSLSNVVTVGGPDWMSIFDNYSKQPLTFDEVPFDHPIWILYSSGTTGTPKAITHRTGGMLLEHLKALVLHQNVKEGERFLWYTTTGWMMWNYALSSLLCGASLCLFDGAIQHNNHQTFWNFVKRVKVDHLGAGAAYYSSIHSLEIDDFQPKILGSTGSPLPAATFKKLQQKFPETQIISLSGGTDVCSAFLSGCAYLPVYAGEIQCITLGSDIVAINDEGVEVIDEVGELLIKQPMPSMPVFFWNDTDKEKYKASYFSAYPGRWSHGDWITIASHSGVTMHGRSDATLNRAGVRIGTAEIYNAVQQLESVRDSLVITQDQTDGSARMILFLQLKDAGTLADVQPKLIATLRRDYTARHVPDLFFEVPDIPYTRSGKKLEIPVKKIFSGKALSDAVSKDVVRNPDSLLAFSQIYEQLPVDNRP</sequence>
<gene>
    <name evidence="7" type="ORF">PQ465_21075</name>
</gene>
<reference evidence="7 8" key="1">
    <citation type="submission" date="2023-02" db="EMBL/GenBank/DDBJ databases">
        <title>Genome sequence of Sphingobacterium sp. KACC 22765.</title>
        <authorList>
            <person name="Kim S."/>
            <person name="Heo J."/>
            <person name="Kwon S.-W."/>
        </authorList>
    </citation>
    <scope>NUCLEOTIDE SEQUENCE [LARGE SCALE GENOMIC DNA]</scope>
    <source>
        <strain evidence="7 8">KACC 22765</strain>
    </source>
</reference>
<comment type="similarity">
    <text evidence="1">Belongs to the ATP-dependent AMP-binding enzyme family.</text>
</comment>
<keyword evidence="3" id="KW-0547">Nucleotide-binding</keyword>
<evidence type="ECO:0000256" key="3">
    <source>
        <dbReference type="ARBA" id="ARBA00022741"/>
    </source>
</evidence>
<dbReference type="NCBIfam" id="NF002937">
    <property type="entry name" value="PRK03584.1"/>
    <property type="match status" value="1"/>
</dbReference>
<keyword evidence="8" id="KW-1185">Reference proteome</keyword>
<dbReference type="PANTHER" id="PTHR42921">
    <property type="entry name" value="ACETOACETYL-COA SYNTHETASE"/>
    <property type="match status" value="1"/>
</dbReference>
<dbReference type="RefSeq" id="WP_274267505.1">
    <property type="nucleotide sequence ID" value="NZ_CP117880.1"/>
</dbReference>
<dbReference type="PROSITE" id="PS00455">
    <property type="entry name" value="AMP_BINDING"/>
    <property type="match status" value="1"/>
</dbReference>
<dbReference type="Gene3D" id="3.40.50.12780">
    <property type="entry name" value="N-terminal domain of ligase-like"/>
    <property type="match status" value="1"/>
</dbReference>
<keyword evidence="2 7" id="KW-0436">Ligase</keyword>
<feature type="domain" description="AMP-dependent synthetase/ligase" evidence="5">
    <location>
        <begin position="100"/>
        <end position="456"/>
    </location>
</feature>
<dbReference type="InterPro" id="IPR045851">
    <property type="entry name" value="AMP-bd_C_sf"/>
</dbReference>
<dbReference type="SUPFAM" id="SSF56801">
    <property type="entry name" value="Acetyl-CoA synthetase-like"/>
    <property type="match status" value="1"/>
</dbReference>
<dbReference type="PANTHER" id="PTHR42921:SF1">
    <property type="entry name" value="ACETOACETYL-COA SYNTHETASE"/>
    <property type="match status" value="1"/>
</dbReference>
<proteinExistence type="inferred from homology"/>
<name>A0ABY7WIH9_9SPHI</name>
<protein>
    <submittedName>
        <fullName evidence="7">Acetoacetate--CoA ligase</fullName>
        <ecNumber evidence="7">6.2.1.16</ecNumber>
    </submittedName>
</protein>
<dbReference type="Gene3D" id="3.30.300.30">
    <property type="match status" value="1"/>
</dbReference>
<dbReference type="Pfam" id="PF16177">
    <property type="entry name" value="ACAS_N"/>
    <property type="match status" value="1"/>
</dbReference>
<dbReference type="InterPro" id="IPR032387">
    <property type="entry name" value="ACAS_N"/>
</dbReference>
<evidence type="ECO:0000256" key="1">
    <source>
        <dbReference type="ARBA" id="ARBA00006432"/>
    </source>
</evidence>
<dbReference type="Pfam" id="PF00501">
    <property type="entry name" value="AMP-binding"/>
    <property type="match status" value="1"/>
</dbReference>
<evidence type="ECO:0000259" key="5">
    <source>
        <dbReference type="Pfam" id="PF00501"/>
    </source>
</evidence>
<dbReference type="InterPro" id="IPR000873">
    <property type="entry name" value="AMP-dep_synth/lig_dom"/>
</dbReference>
<dbReference type="Proteomes" id="UP001221558">
    <property type="component" value="Chromosome"/>
</dbReference>
<dbReference type="GO" id="GO:0030729">
    <property type="term" value="F:acetoacetate-CoA ligase activity"/>
    <property type="evidence" value="ECO:0007669"/>
    <property type="project" value="UniProtKB-EC"/>
</dbReference>
<evidence type="ECO:0000259" key="6">
    <source>
        <dbReference type="Pfam" id="PF16177"/>
    </source>
</evidence>
<dbReference type="EC" id="6.2.1.16" evidence="7"/>
<keyword evidence="4" id="KW-0067">ATP-binding</keyword>
<feature type="domain" description="Acetyl-coenzyme A synthetase N-terminal" evidence="6">
    <location>
        <begin position="36"/>
        <end position="93"/>
    </location>
</feature>
<evidence type="ECO:0000313" key="8">
    <source>
        <dbReference type="Proteomes" id="UP001221558"/>
    </source>
</evidence>
<evidence type="ECO:0000256" key="2">
    <source>
        <dbReference type="ARBA" id="ARBA00022598"/>
    </source>
</evidence>
<dbReference type="InterPro" id="IPR020845">
    <property type="entry name" value="AMP-binding_CS"/>
</dbReference>
<dbReference type="EMBL" id="CP117880">
    <property type="protein sequence ID" value="WDF68775.1"/>
    <property type="molecule type" value="Genomic_DNA"/>
</dbReference>
<dbReference type="NCBIfam" id="TIGR01217">
    <property type="entry name" value="ac_ac_CoA_syn"/>
    <property type="match status" value="1"/>
</dbReference>
<dbReference type="InterPro" id="IPR042099">
    <property type="entry name" value="ANL_N_sf"/>
</dbReference>
<evidence type="ECO:0000256" key="4">
    <source>
        <dbReference type="ARBA" id="ARBA00022840"/>
    </source>
</evidence>
<accession>A0ABY7WIH9</accession>
<dbReference type="InterPro" id="IPR005914">
    <property type="entry name" value="Acac_CoA_synth"/>
</dbReference>